<protein>
    <submittedName>
        <fullName evidence="2">GNAT family protein</fullName>
    </submittedName>
</protein>
<accession>A0ABV5PR61</accession>
<dbReference type="InterPro" id="IPR000182">
    <property type="entry name" value="GNAT_dom"/>
</dbReference>
<dbReference type="Gene3D" id="3.40.630.30">
    <property type="match status" value="1"/>
</dbReference>
<dbReference type="EMBL" id="JBHMCE010000001">
    <property type="protein sequence ID" value="MFB9525538.1"/>
    <property type="molecule type" value="Genomic_DNA"/>
</dbReference>
<organism evidence="2 3">
    <name type="scientific">Nonomuraea roseola</name>
    <dbReference type="NCBI Taxonomy" id="46179"/>
    <lineage>
        <taxon>Bacteria</taxon>
        <taxon>Bacillati</taxon>
        <taxon>Actinomycetota</taxon>
        <taxon>Actinomycetes</taxon>
        <taxon>Streptosporangiales</taxon>
        <taxon>Streptosporangiaceae</taxon>
        <taxon>Nonomuraea</taxon>
    </lineage>
</organism>
<keyword evidence="3" id="KW-1185">Reference proteome</keyword>
<gene>
    <name evidence="2" type="ORF">ACFFRN_02780</name>
</gene>
<proteinExistence type="predicted"/>
<dbReference type="InterPro" id="IPR016181">
    <property type="entry name" value="Acyl_CoA_acyltransferase"/>
</dbReference>
<dbReference type="Proteomes" id="UP001589646">
    <property type="component" value="Unassembled WGS sequence"/>
</dbReference>
<dbReference type="PANTHER" id="PTHR43610">
    <property type="entry name" value="BLL6696 PROTEIN"/>
    <property type="match status" value="1"/>
</dbReference>
<evidence type="ECO:0000313" key="3">
    <source>
        <dbReference type="Proteomes" id="UP001589646"/>
    </source>
</evidence>
<evidence type="ECO:0000259" key="1">
    <source>
        <dbReference type="PROSITE" id="PS51186"/>
    </source>
</evidence>
<dbReference type="RefSeq" id="WP_346126086.1">
    <property type="nucleotide sequence ID" value="NZ_BAAAXC010000015.1"/>
</dbReference>
<dbReference type="Pfam" id="PF13302">
    <property type="entry name" value="Acetyltransf_3"/>
    <property type="match status" value="1"/>
</dbReference>
<name>A0ABV5PR61_9ACTN</name>
<reference evidence="2 3" key="1">
    <citation type="submission" date="2024-09" db="EMBL/GenBank/DDBJ databases">
        <authorList>
            <person name="Sun Q."/>
            <person name="Mori K."/>
        </authorList>
    </citation>
    <scope>NUCLEOTIDE SEQUENCE [LARGE SCALE GENOMIC DNA]</scope>
    <source>
        <strain evidence="2 3">JCM 3323</strain>
    </source>
</reference>
<evidence type="ECO:0000313" key="2">
    <source>
        <dbReference type="EMBL" id="MFB9525538.1"/>
    </source>
</evidence>
<dbReference type="PROSITE" id="PS51186">
    <property type="entry name" value="GNAT"/>
    <property type="match status" value="1"/>
</dbReference>
<sequence length="228" mass="25434">MTDNRLAARENPMSPHLDVPVLHGSFVRLEPLTMDHAPDLARAAEEDRSSYGLTVVPRRDEVKAYLEAQFARGREGLTPFAQVRVEDGMAVGCTAFWNPRSWPDRQELRAIEIGWTWLAASAQGTGINTEAKLLLFTYAFETLGVARVDLKTDARNQRSRRAIERLGARFEGVLRGWSPSWAPGEEGKVRDSAMFSVIAPEWPEVKARLVVSAGDDRTMRSAEDQGQP</sequence>
<comment type="caution">
    <text evidence="2">The sequence shown here is derived from an EMBL/GenBank/DDBJ whole genome shotgun (WGS) entry which is preliminary data.</text>
</comment>
<feature type="domain" description="N-acetyltransferase" evidence="1">
    <location>
        <begin position="27"/>
        <end position="191"/>
    </location>
</feature>
<dbReference type="PANTHER" id="PTHR43610:SF1">
    <property type="entry name" value="N-ACETYLTRANSFERASE DOMAIN-CONTAINING PROTEIN"/>
    <property type="match status" value="1"/>
</dbReference>
<dbReference type="SUPFAM" id="SSF55729">
    <property type="entry name" value="Acyl-CoA N-acyltransferases (Nat)"/>
    <property type="match status" value="1"/>
</dbReference>